<dbReference type="EMBL" id="CP036282">
    <property type="protein sequence ID" value="QDL56550.1"/>
    <property type="molecule type" value="Genomic_DNA"/>
</dbReference>
<dbReference type="SUPFAM" id="SSF54909">
    <property type="entry name" value="Dimeric alpha+beta barrel"/>
    <property type="match status" value="1"/>
</dbReference>
<dbReference type="Proteomes" id="UP000317365">
    <property type="component" value="Chromosome"/>
</dbReference>
<dbReference type="PANTHER" id="PTHR41521">
    <property type="match status" value="1"/>
</dbReference>
<dbReference type="KEGG" id="rhg:EXZ61_21650"/>
<organism evidence="2 3">
    <name type="scientific">Rhodoferax aquaticus</name>
    <dbReference type="NCBI Taxonomy" id="2527691"/>
    <lineage>
        <taxon>Bacteria</taxon>
        <taxon>Pseudomonadati</taxon>
        <taxon>Pseudomonadota</taxon>
        <taxon>Betaproteobacteria</taxon>
        <taxon>Burkholderiales</taxon>
        <taxon>Comamonadaceae</taxon>
        <taxon>Rhodoferax</taxon>
    </lineage>
</organism>
<proteinExistence type="predicted"/>
<gene>
    <name evidence="2" type="ORF">EXZ61_21650</name>
</gene>
<dbReference type="PANTHER" id="PTHR41521:SF4">
    <property type="entry name" value="BLR0684 PROTEIN"/>
    <property type="match status" value="1"/>
</dbReference>
<dbReference type="Pfam" id="PF07045">
    <property type="entry name" value="DUF1330"/>
    <property type="match status" value="1"/>
</dbReference>
<dbReference type="InterPro" id="IPR010753">
    <property type="entry name" value="DUF1330"/>
</dbReference>
<dbReference type="Gene3D" id="3.30.70.100">
    <property type="match status" value="1"/>
</dbReference>
<keyword evidence="3" id="KW-1185">Reference proteome</keyword>
<evidence type="ECO:0000313" key="3">
    <source>
        <dbReference type="Proteomes" id="UP000317365"/>
    </source>
</evidence>
<reference evidence="3" key="2">
    <citation type="journal article" date="2020" name="Int. J. Syst. Evol. Microbiol.">
        <title>Genomic insights into a novel species Rhodoferax aquaticus sp. nov., isolated from freshwater.</title>
        <authorList>
            <person name="Li T."/>
            <person name="Zhuo Y."/>
            <person name="Jin C.Z."/>
            <person name="Wu X."/>
            <person name="Ko S.R."/>
            <person name="Jin F.J."/>
            <person name="Ahn C.Y."/>
            <person name="Oh H.M."/>
            <person name="Lee H.G."/>
            <person name="Jin L."/>
        </authorList>
    </citation>
    <scope>NUCLEOTIDE SEQUENCE [LARGE SCALE GENOMIC DNA]</scope>
    <source>
        <strain evidence="3">Gr-4</strain>
    </source>
</reference>
<accession>A0A515EV45</accession>
<dbReference type="InterPro" id="IPR011008">
    <property type="entry name" value="Dimeric_a/b-barrel"/>
</dbReference>
<dbReference type="AlphaFoldDB" id="A0A515EV45"/>
<protein>
    <submittedName>
        <fullName evidence="2">DUF1330 domain-containing protein</fullName>
    </submittedName>
</protein>
<evidence type="ECO:0000259" key="1">
    <source>
        <dbReference type="Pfam" id="PF07045"/>
    </source>
</evidence>
<evidence type="ECO:0000313" key="2">
    <source>
        <dbReference type="EMBL" id="QDL56550.1"/>
    </source>
</evidence>
<sequence>MAAYIYGNIEIHDPALYETYRAQVPAMIAAHGGRYLVRGGAVEVLEGEGKALRQVILEFPTMAQLKAFYFSPEYTAAKAIRQRAATGTLVAIEGVLPAV</sequence>
<feature type="domain" description="DUF1330" evidence="1">
    <location>
        <begin position="3"/>
        <end position="95"/>
    </location>
</feature>
<name>A0A515EV45_9BURK</name>
<dbReference type="RefSeq" id="WP_142813985.1">
    <property type="nucleotide sequence ID" value="NZ_CP036282.1"/>
</dbReference>
<reference evidence="3" key="1">
    <citation type="submission" date="2019-02" db="EMBL/GenBank/DDBJ databases">
        <title>Complete genome sequence of Rhodoferax sp. Gr-4.</title>
        <authorList>
            <person name="Jin L."/>
        </authorList>
    </citation>
    <scope>NUCLEOTIDE SEQUENCE [LARGE SCALE GENOMIC DNA]</scope>
    <source>
        <strain evidence="3">Gr-4</strain>
    </source>
</reference>